<gene>
    <name evidence="1" type="ORF">DFH94DRAFT_153643</name>
</gene>
<evidence type="ECO:0000313" key="2">
    <source>
        <dbReference type="Proteomes" id="UP000759537"/>
    </source>
</evidence>
<dbReference type="EMBL" id="WHVB01000002">
    <property type="protein sequence ID" value="KAF8485751.1"/>
    <property type="molecule type" value="Genomic_DNA"/>
</dbReference>
<sequence length="182" mass="20257">MSSPGMEQIRAGEVRECWHFKGSHGPIFCVSTVMGKIPSLADRMIFGPRCDVAIHIFIRSDRTITRIARRNLWVSCMETRGRSDDFQAMKLDFAHMALKATEVDLNLMRVHKGPIAFMRTFTFEAGNSGLILPLSDYATKHSLRIPRARTTDVGGSTCPVGLSDFRPLSRFVEDPTGLGLNG</sequence>
<name>A0A9P5N3J0_9AGAM</name>
<reference evidence="1" key="2">
    <citation type="journal article" date="2020" name="Nat. Commun.">
        <title>Large-scale genome sequencing of mycorrhizal fungi provides insights into the early evolution of symbiotic traits.</title>
        <authorList>
            <person name="Miyauchi S."/>
            <person name="Kiss E."/>
            <person name="Kuo A."/>
            <person name="Drula E."/>
            <person name="Kohler A."/>
            <person name="Sanchez-Garcia M."/>
            <person name="Morin E."/>
            <person name="Andreopoulos B."/>
            <person name="Barry K.W."/>
            <person name="Bonito G."/>
            <person name="Buee M."/>
            <person name="Carver A."/>
            <person name="Chen C."/>
            <person name="Cichocki N."/>
            <person name="Clum A."/>
            <person name="Culley D."/>
            <person name="Crous P.W."/>
            <person name="Fauchery L."/>
            <person name="Girlanda M."/>
            <person name="Hayes R.D."/>
            <person name="Keri Z."/>
            <person name="LaButti K."/>
            <person name="Lipzen A."/>
            <person name="Lombard V."/>
            <person name="Magnuson J."/>
            <person name="Maillard F."/>
            <person name="Murat C."/>
            <person name="Nolan M."/>
            <person name="Ohm R.A."/>
            <person name="Pangilinan J."/>
            <person name="Pereira M.F."/>
            <person name="Perotto S."/>
            <person name="Peter M."/>
            <person name="Pfister S."/>
            <person name="Riley R."/>
            <person name="Sitrit Y."/>
            <person name="Stielow J.B."/>
            <person name="Szollosi G."/>
            <person name="Zifcakova L."/>
            <person name="Stursova M."/>
            <person name="Spatafora J.W."/>
            <person name="Tedersoo L."/>
            <person name="Vaario L.M."/>
            <person name="Yamada A."/>
            <person name="Yan M."/>
            <person name="Wang P."/>
            <person name="Xu J."/>
            <person name="Bruns T."/>
            <person name="Baldrian P."/>
            <person name="Vilgalys R."/>
            <person name="Dunand C."/>
            <person name="Henrissat B."/>
            <person name="Grigoriev I.V."/>
            <person name="Hibbett D."/>
            <person name="Nagy L.G."/>
            <person name="Martin F.M."/>
        </authorList>
    </citation>
    <scope>NUCLEOTIDE SEQUENCE</scope>
    <source>
        <strain evidence="1">Prilba</strain>
    </source>
</reference>
<evidence type="ECO:0000313" key="1">
    <source>
        <dbReference type="EMBL" id="KAF8485751.1"/>
    </source>
</evidence>
<keyword evidence="2" id="KW-1185">Reference proteome</keyword>
<comment type="caution">
    <text evidence="1">The sequence shown here is derived from an EMBL/GenBank/DDBJ whole genome shotgun (WGS) entry which is preliminary data.</text>
</comment>
<dbReference type="AlphaFoldDB" id="A0A9P5N3J0"/>
<protein>
    <submittedName>
        <fullName evidence="1">Uncharacterized protein</fullName>
    </submittedName>
</protein>
<dbReference type="Proteomes" id="UP000759537">
    <property type="component" value="Unassembled WGS sequence"/>
</dbReference>
<accession>A0A9P5N3J0</accession>
<proteinExistence type="predicted"/>
<reference evidence="1" key="1">
    <citation type="submission" date="2019-10" db="EMBL/GenBank/DDBJ databases">
        <authorList>
            <consortium name="DOE Joint Genome Institute"/>
            <person name="Kuo A."/>
            <person name="Miyauchi S."/>
            <person name="Kiss E."/>
            <person name="Drula E."/>
            <person name="Kohler A."/>
            <person name="Sanchez-Garcia M."/>
            <person name="Andreopoulos B."/>
            <person name="Barry K.W."/>
            <person name="Bonito G."/>
            <person name="Buee M."/>
            <person name="Carver A."/>
            <person name="Chen C."/>
            <person name="Cichocki N."/>
            <person name="Clum A."/>
            <person name="Culley D."/>
            <person name="Crous P.W."/>
            <person name="Fauchery L."/>
            <person name="Girlanda M."/>
            <person name="Hayes R."/>
            <person name="Keri Z."/>
            <person name="LaButti K."/>
            <person name="Lipzen A."/>
            <person name="Lombard V."/>
            <person name="Magnuson J."/>
            <person name="Maillard F."/>
            <person name="Morin E."/>
            <person name="Murat C."/>
            <person name="Nolan M."/>
            <person name="Ohm R."/>
            <person name="Pangilinan J."/>
            <person name="Pereira M."/>
            <person name="Perotto S."/>
            <person name="Peter M."/>
            <person name="Riley R."/>
            <person name="Sitrit Y."/>
            <person name="Stielow B."/>
            <person name="Szollosi G."/>
            <person name="Zifcakova L."/>
            <person name="Stursova M."/>
            <person name="Spatafora J.W."/>
            <person name="Tedersoo L."/>
            <person name="Vaario L.-M."/>
            <person name="Yamada A."/>
            <person name="Yan M."/>
            <person name="Wang P."/>
            <person name="Xu J."/>
            <person name="Bruns T."/>
            <person name="Baldrian P."/>
            <person name="Vilgalys R."/>
            <person name="Henrissat B."/>
            <person name="Grigoriev I.V."/>
            <person name="Hibbett D."/>
            <person name="Nagy L.G."/>
            <person name="Martin F.M."/>
        </authorList>
    </citation>
    <scope>NUCLEOTIDE SEQUENCE</scope>
    <source>
        <strain evidence="1">Prilba</strain>
    </source>
</reference>
<dbReference type="OrthoDB" id="1689029at2759"/>
<organism evidence="1 2">
    <name type="scientific">Russula ochroleuca</name>
    <dbReference type="NCBI Taxonomy" id="152965"/>
    <lineage>
        <taxon>Eukaryota</taxon>
        <taxon>Fungi</taxon>
        <taxon>Dikarya</taxon>
        <taxon>Basidiomycota</taxon>
        <taxon>Agaricomycotina</taxon>
        <taxon>Agaricomycetes</taxon>
        <taxon>Russulales</taxon>
        <taxon>Russulaceae</taxon>
        <taxon>Russula</taxon>
    </lineage>
</organism>